<dbReference type="GO" id="GO:0004038">
    <property type="term" value="F:allantoinase activity"/>
    <property type="evidence" value="ECO:0007669"/>
    <property type="project" value="TreeGrafter"/>
</dbReference>
<dbReference type="GO" id="GO:0046872">
    <property type="term" value="F:metal ion binding"/>
    <property type="evidence" value="ECO:0007669"/>
    <property type="project" value="UniProtKB-KW"/>
</dbReference>
<comment type="function">
    <text evidence="2">Catalyzes the reversible cyclization of carbamoyl aspartate to dihydroorotate.</text>
</comment>
<comment type="caution">
    <text evidence="9">The sequence shown here is derived from an EMBL/GenBank/DDBJ whole genome shotgun (WGS) entry which is preliminary data.</text>
</comment>
<dbReference type="InterPro" id="IPR032466">
    <property type="entry name" value="Metal_Hydrolase"/>
</dbReference>
<dbReference type="InterPro" id="IPR002195">
    <property type="entry name" value="Dihydroorotase_CS"/>
</dbReference>
<dbReference type="STRING" id="229920.ADM99_04590"/>
<dbReference type="PANTHER" id="PTHR43668">
    <property type="entry name" value="ALLANTOINASE"/>
    <property type="match status" value="1"/>
</dbReference>
<keyword evidence="5" id="KW-0378">Hydrolase</keyword>
<dbReference type="OrthoDB" id="9765462at2"/>
<keyword evidence="10" id="KW-1185">Reference proteome</keyword>
<dbReference type="Pfam" id="PF12890">
    <property type="entry name" value="DHOase"/>
    <property type="match status" value="1"/>
</dbReference>
<dbReference type="SUPFAM" id="SSF51338">
    <property type="entry name" value="Composite domain of metallo-dependent hydrolases"/>
    <property type="match status" value="1"/>
</dbReference>
<evidence type="ECO:0000256" key="1">
    <source>
        <dbReference type="ARBA" id="ARBA00001947"/>
    </source>
</evidence>
<evidence type="ECO:0000256" key="7">
    <source>
        <dbReference type="SAM" id="MobiDB-lite"/>
    </source>
</evidence>
<dbReference type="InterPro" id="IPR011059">
    <property type="entry name" value="Metal-dep_hydrolase_composite"/>
</dbReference>
<protein>
    <recommendedName>
        <fullName evidence="8">Dihydroorotase catalytic domain-containing protein</fullName>
    </recommendedName>
</protein>
<proteinExistence type="inferred from homology"/>
<evidence type="ECO:0000313" key="9">
    <source>
        <dbReference type="EMBL" id="KPL73468.1"/>
    </source>
</evidence>
<dbReference type="AlphaFoldDB" id="A0A0P6WXP8"/>
<reference evidence="9 10" key="1">
    <citation type="submission" date="2015-07" db="EMBL/GenBank/DDBJ databases">
        <title>Genome sequence of Leptolinea tardivitalis DSM 16556.</title>
        <authorList>
            <person name="Hemp J."/>
            <person name="Ward L.M."/>
            <person name="Pace L.A."/>
            <person name="Fischer W.W."/>
        </authorList>
    </citation>
    <scope>NUCLEOTIDE SEQUENCE [LARGE SCALE GENOMIC DNA]</scope>
    <source>
        <strain evidence="9 10">YMTK-2</strain>
    </source>
</reference>
<evidence type="ECO:0000256" key="6">
    <source>
        <dbReference type="ARBA" id="ARBA00022975"/>
    </source>
</evidence>
<dbReference type="FunFam" id="3.20.20.140:FF:000036">
    <property type="entry name" value="Carbamoyl-phosphate synthase large chain"/>
    <property type="match status" value="1"/>
</dbReference>
<dbReference type="GO" id="GO:0005737">
    <property type="term" value="C:cytoplasm"/>
    <property type="evidence" value="ECO:0007669"/>
    <property type="project" value="TreeGrafter"/>
</dbReference>
<keyword evidence="4" id="KW-0479">Metal-binding</keyword>
<dbReference type="EMBL" id="LGCK01000006">
    <property type="protein sequence ID" value="KPL73468.1"/>
    <property type="molecule type" value="Genomic_DNA"/>
</dbReference>
<evidence type="ECO:0000259" key="8">
    <source>
        <dbReference type="Pfam" id="PF12890"/>
    </source>
</evidence>
<dbReference type="GO" id="GO:0006145">
    <property type="term" value="P:purine nucleobase catabolic process"/>
    <property type="evidence" value="ECO:0007669"/>
    <property type="project" value="TreeGrafter"/>
</dbReference>
<gene>
    <name evidence="9" type="ORF">ADM99_04590</name>
</gene>
<keyword evidence="6" id="KW-0665">Pyrimidine biosynthesis</keyword>
<dbReference type="Proteomes" id="UP000050430">
    <property type="component" value="Unassembled WGS sequence"/>
</dbReference>
<dbReference type="Gene3D" id="3.20.20.140">
    <property type="entry name" value="Metal-dependent hydrolases"/>
    <property type="match status" value="1"/>
</dbReference>
<evidence type="ECO:0000256" key="3">
    <source>
        <dbReference type="ARBA" id="ARBA00010286"/>
    </source>
</evidence>
<comment type="similarity">
    <text evidence="3">Belongs to the metallo-dependent hydrolases superfamily. DHOase family. Class I DHOase subfamily.</text>
</comment>
<name>A0A0P6WXP8_9CHLR</name>
<evidence type="ECO:0000256" key="4">
    <source>
        <dbReference type="ARBA" id="ARBA00022723"/>
    </source>
</evidence>
<organism evidence="9 10">
    <name type="scientific">Leptolinea tardivitalis</name>
    <dbReference type="NCBI Taxonomy" id="229920"/>
    <lineage>
        <taxon>Bacteria</taxon>
        <taxon>Bacillati</taxon>
        <taxon>Chloroflexota</taxon>
        <taxon>Anaerolineae</taxon>
        <taxon>Anaerolineales</taxon>
        <taxon>Anaerolineaceae</taxon>
        <taxon>Leptolinea</taxon>
    </lineage>
</organism>
<dbReference type="InterPro" id="IPR024403">
    <property type="entry name" value="DHOase_cat"/>
</dbReference>
<dbReference type="PATRIC" id="fig|229920.5.peg.2580"/>
<dbReference type="InterPro" id="IPR050138">
    <property type="entry name" value="DHOase/Allantoinase_Hydrolase"/>
</dbReference>
<accession>A0A0P6WXP8</accession>
<feature type="domain" description="Dihydroorotase catalytic" evidence="8">
    <location>
        <begin position="4"/>
        <end position="54"/>
    </location>
</feature>
<feature type="compositionally biased region" description="Basic and acidic residues" evidence="7">
    <location>
        <begin position="9"/>
        <end position="23"/>
    </location>
</feature>
<dbReference type="SUPFAM" id="SSF51556">
    <property type="entry name" value="Metallo-dependent hydrolases"/>
    <property type="match status" value="1"/>
</dbReference>
<comment type="cofactor">
    <cofactor evidence="1">
        <name>Zn(2+)</name>
        <dbReference type="ChEBI" id="CHEBI:29105"/>
    </cofactor>
</comment>
<evidence type="ECO:0000256" key="2">
    <source>
        <dbReference type="ARBA" id="ARBA00002368"/>
    </source>
</evidence>
<dbReference type="PROSITE" id="PS00483">
    <property type="entry name" value="DIHYDROOROTASE_2"/>
    <property type="match status" value="1"/>
</dbReference>
<sequence>MRTPGLIDPHVHMREPGGEHKEDWESGTRAALAGGVTMVLAMPNTKPSVTDSDTLATALSAARTKAVCDYAQFLGAGSGNLTKAATLAPFTAGLKMYLDQTFGTLKLNNMEDWLNHFRNWPSSSPLCVHAEGPSLATAILLAELTNRPVHLCHISLRSEILLIKAAKERGIPVTCEVTPHHLFLSQDDVSTIGPGRSEVRPMLASRADVQALWDNLEYIDCFATDHAPHTLQEKDGENPPPGFPGLESALPLYLTAAAEGRLTIDDIITRSVTNPRRIFHLPEQPDTFVEIDPQARWTFSAANTYTRCGWSPFEGYTMTGRVISVTLRGKVVYQDGKITTKSGSGQNIRPALNGIQ</sequence>
<evidence type="ECO:0000256" key="5">
    <source>
        <dbReference type="ARBA" id="ARBA00022801"/>
    </source>
</evidence>
<feature type="region of interest" description="Disordered" evidence="7">
    <location>
        <begin position="1"/>
        <end position="23"/>
    </location>
</feature>
<dbReference type="RefSeq" id="WP_062421934.1">
    <property type="nucleotide sequence ID" value="NZ_BBYA01000009.1"/>
</dbReference>
<dbReference type="PANTHER" id="PTHR43668:SF2">
    <property type="entry name" value="ALLANTOINASE"/>
    <property type="match status" value="1"/>
</dbReference>
<evidence type="ECO:0000313" key="10">
    <source>
        <dbReference type="Proteomes" id="UP000050430"/>
    </source>
</evidence>